<comment type="similarity">
    <text evidence="1">Belongs to the YciI family.</text>
</comment>
<gene>
    <name evidence="3" type="ORF">TM49_01030</name>
</gene>
<name>A0A0D5LK61_MAREN</name>
<evidence type="ECO:0000313" key="3">
    <source>
        <dbReference type="EMBL" id="AJY44579.1"/>
    </source>
</evidence>
<sequence length="94" mass="10472">MIVISLTYVQPMEEVEKHFDGHIEWLNRHYQAGDFVASGRKVPRTGGVILSHGTIEEVEAICREDPFVAEGVATFELTEVDFSRTLPALEGLKG</sequence>
<dbReference type="OrthoDB" id="9814407at2"/>
<keyword evidence="3" id="KW-0378">Hydrolase</keyword>
<dbReference type="Pfam" id="PF03795">
    <property type="entry name" value="YCII"/>
    <property type="match status" value="1"/>
</dbReference>
<dbReference type="InterPro" id="IPR005545">
    <property type="entry name" value="YCII"/>
</dbReference>
<dbReference type="RefSeq" id="WP_045679156.1">
    <property type="nucleotide sequence ID" value="NZ_CP010803.1"/>
</dbReference>
<dbReference type="InterPro" id="IPR011008">
    <property type="entry name" value="Dimeric_a/b-barrel"/>
</dbReference>
<dbReference type="GO" id="GO:0016787">
    <property type="term" value="F:hydrolase activity"/>
    <property type="evidence" value="ECO:0007669"/>
    <property type="project" value="UniProtKB-KW"/>
</dbReference>
<dbReference type="EMBL" id="CP010803">
    <property type="protein sequence ID" value="AJY44579.1"/>
    <property type="molecule type" value="Genomic_DNA"/>
</dbReference>
<dbReference type="PATRIC" id="fig|1486262.3.peg.212"/>
<feature type="domain" description="YCII-related" evidence="2">
    <location>
        <begin position="3"/>
        <end position="77"/>
    </location>
</feature>
<protein>
    <submittedName>
        <fullName evidence="3">GTP cyclohydrolase</fullName>
    </submittedName>
</protein>
<dbReference type="AlphaFoldDB" id="A0A0D5LK61"/>
<dbReference type="PANTHER" id="PTHR37828:SF1">
    <property type="entry name" value="YCII-RELATED DOMAIN-CONTAINING PROTEIN"/>
    <property type="match status" value="1"/>
</dbReference>
<evidence type="ECO:0000256" key="1">
    <source>
        <dbReference type="ARBA" id="ARBA00007689"/>
    </source>
</evidence>
<accession>A0A0D5LK61</accession>
<proteinExistence type="inferred from homology"/>
<keyword evidence="4" id="KW-1185">Reference proteome</keyword>
<organism evidence="3 4">
    <name type="scientific">Martelella endophytica</name>
    <dbReference type="NCBI Taxonomy" id="1486262"/>
    <lineage>
        <taxon>Bacteria</taxon>
        <taxon>Pseudomonadati</taxon>
        <taxon>Pseudomonadota</taxon>
        <taxon>Alphaproteobacteria</taxon>
        <taxon>Hyphomicrobiales</taxon>
        <taxon>Aurantimonadaceae</taxon>
        <taxon>Martelella</taxon>
    </lineage>
</organism>
<dbReference type="STRING" id="1486262.TM49_01030"/>
<dbReference type="Gene3D" id="3.30.70.1060">
    <property type="entry name" value="Dimeric alpha+beta barrel"/>
    <property type="match status" value="1"/>
</dbReference>
<reference evidence="3 4" key="1">
    <citation type="journal article" date="2015" name="Genome Announc.">
        <title>Complete genome sequence of Martelella endophytica YC6887, which has antifungal activity associated with a halophyte.</title>
        <authorList>
            <person name="Khan A."/>
            <person name="Khan H."/>
            <person name="Chung E.J."/>
            <person name="Hossain M.T."/>
            <person name="Chung Y.R."/>
        </authorList>
    </citation>
    <scope>NUCLEOTIDE SEQUENCE [LARGE SCALE GENOMIC DNA]</scope>
    <source>
        <strain evidence="3">YC6887</strain>
    </source>
</reference>
<dbReference type="HOGENOM" id="CLU_110355_6_1_5"/>
<dbReference type="KEGG" id="mey:TM49_01030"/>
<dbReference type="SUPFAM" id="SSF54909">
    <property type="entry name" value="Dimeric alpha+beta barrel"/>
    <property type="match status" value="1"/>
</dbReference>
<dbReference type="PANTHER" id="PTHR37828">
    <property type="entry name" value="GSR2449 PROTEIN"/>
    <property type="match status" value="1"/>
</dbReference>
<evidence type="ECO:0000313" key="4">
    <source>
        <dbReference type="Proteomes" id="UP000032611"/>
    </source>
</evidence>
<dbReference type="Proteomes" id="UP000032611">
    <property type="component" value="Chromosome"/>
</dbReference>
<evidence type="ECO:0000259" key="2">
    <source>
        <dbReference type="Pfam" id="PF03795"/>
    </source>
</evidence>